<dbReference type="Gene3D" id="2.60.120.10">
    <property type="entry name" value="Jelly Rolls"/>
    <property type="match status" value="1"/>
</dbReference>
<dbReference type="InterPro" id="IPR020449">
    <property type="entry name" value="Tscrpt_reg_AraC-type_HTH"/>
</dbReference>
<reference evidence="5 6" key="1">
    <citation type="submission" date="2016-10" db="EMBL/GenBank/DDBJ databases">
        <authorList>
            <person name="de Groot N.N."/>
        </authorList>
    </citation>
    <scope>NUCLEOTIDE SEQUENCE [LARGE SCALE GENOMIC DNA]</scope>
    <source>
        <strain evidence="5 6">DSM 21039</strain>
    </source>
</reference>
<evidence type="ECO:0000256" key="2">
    <source>
        <dbReference type="ARBA" id="ARBA00023125"/>
    </source>
</evidence>
<dbReference type="PROSITE" id="PS01124">
    <property type="entry name" value="HTH_ARAC_FAMILY_2"/>
    <property type="match status" value="1"/>
</dbReference>
<feature type="domain" description="HTH araC/xylS-type" evidence="4">
    <location>
        <begin position="195"/>
        <end position="293"/>
    </location>
</feature>
<dbReference type="Gene3D" id="1.10.10.60">
    <property type="entry name" value="Homeodomain-like"/>
    <property type="match status" value="1"/>
</dbReference>
<dbReference type="PANTHER" id="PTHR43280">
    <property type="entry name" value="ARAC-FAMILY TRANSCRIPTIONAL REGULATOR"/>
    <property type="match status" value="1"/>
</dbReference>
<keyword evidence="1" id="KW-0805">Transcription regulation</keyword>
<name>A0A1H7IE13_9BACT</name>
<evidence type="ECO:0000313" key="5">
    <source>
        <dbReference type="EMBL" id="SEK60803.1"/>
    </source>
</evidence>
<dbReference type="RefSeq" id="WP_089906592.1">
    <property type="nucleotide sequence ID" value="NZ_FOBB01000001.1"/>
</dbReference>
<evidence type="ECO:0000313" key="6">
    <source>
        <dbReference type="Proteomes" id="UP000198984"/>
    </source>
</evidence>
<dbReference type="PANTHER" id="PTHR43280:SF32">
    <property type="entry name" value="TRANSCRIPTIONAL REGULATORY PROTEIN"/>
    <property type="match status" value="1"/>
</dbReference>
<evidence type="ECO:0000259" key="4">
    <source>
        <dbReference type="PROSITE" id="PS01124"/>
    </source>
</evidence>
<dbReference type="InterPro" id="IPR014710">
    <property type="entry name" value="RmlC-like_jellyroll"/>
</dbReference>
<dbReference type="EMBL" id="FOBB01000001">
    <property type="protein sequence ID" value="SEK60803.1"/>
    <property type="molecule type" value="Genomic_DNA"/>
</dbReference>
<dbReference type="PRINTS" id="PR00032">
    <property type="entry name" value="HTHARAC"/>
</dbReference>
<dbReference type="Proteomes" id="UP000198984">
    <property type="component" value="Unassembled WGS sequence"/>
</dbReference>
<proteinExistence type="predicted"/>
<dbReference type="STRING" id="573321.SAMN04488505_101532"/>
<dbReference type="SMART" id="SM00342">
    <property type="entry name" value="HTH_ARAC"/>
    <property type="match status" value="1"/>
</dbReference>
<accession>A0A1H7IE13</accession>
<keyword evidence="3" id="KW-0804">Transcription</keyword>
<dbReference type="Pfam" id="PF12833">
    <property type="entry name" value="HTH_18"/>
    <property type="match status" value="1"/>
</dbReference>
<dbReference type="InterPro" id="IPR003313">
    <property type="entry name" value="AraC-bd"/>
</dbReference>
<dbReference type="GO" id="GO:0043565">
    <property type="term" value="F:sequence-specific DNA binding"/>
    <property type="evidence" value="ECO:0007669"/>
    <property type="project" value="InterPro"/>
</dbReference>
<evidence type="ECO:0000256" key="1">
    <source>
        <dbReference type="ARBA" id="ARBA00023015"/>
    </source>
</evidence>
<dbReference type="SUPFAM" id="SSF51215">
    <property type="entry name" value="Regulatory protein AraC"/>
    <property type="match status" value="1"/>
</dbReference>
<dbReference type="AlphaFoldDB" id="A0A1H7IE13"/>
<gene>
    <name evidence="5" type="ORF">SAMN04488505_101532</name>
</gene>
<dbReference type="OrthoDB" id="9793451at2"/>
<dbReference type="SUPFAM" id="SSF46689">
    <property type="entry name" value="Homeodomain-like"/>
    <property type="match status" value="1"/>
</dbReference>
<dbReference type="Pfam" id="PF02311">
    <property type="entry name" value="AraC_binding"/>
    <property type="match status" value="1"/>
</dbReference>
<protein>
    <submittedName>
        <fullName evidence="5">AraC-type DNA-binding protein</fullName>
    </submittedName>
</protein>
<dbReference type="InterPro" id="IPR009057">
    <property type="entry name" value="Homeodomain-like_sf"/>
</dbReference>
<sequence>MAEKRDHIEIVSLPEYATADASFVVSTLCSLGPDFFAHNEAPHRHEFYTIYWIKKGELTHTIDTVTHVVKRNTLFFLAPRQVHKMHFSEKVDGYMIAFPDAFMCLQEAANMAGIQSSLFINNQFSSVITLDAEQEKEFEVIVQRMMREMQEKEAGYETALHSLLRYFLVLASRIKGASMAAVPEQFAAHNSSVFLHFKNLIEENYHHLKNVSDYADQLHIKPVLLNDISKQLSGITAGEHIRNRIILEAQRYLYNTDLTAKEIAYKLGFEDPHYFSRFFKKYTNQSPSEFRDAARAGAPVNGLSAPIL</sequence>
<keyword evidence="2 5" id="KW-0238">DNA-binding</keyword>
<dbReference type="InterPro" id="IPR018060">
    <property type="entry name" value="HTH_AraC"/>
</dbReference>
<dbReference type="GO" id="GO:0003700">
    <property type="term" value="F:DNA-binding transcription factor activity"/>
    <property type="evidence" value="ECO:0007669"/>
    <property type="project" value="InterPro"/>
</dbReference>
<dbReference type="InterPro" id="IPR037923">
    <property type="entry name" value="HTH-like"/>
</dbReference>
<keyword evidence="6" id="KW-1185">Reference proteome</keyword>
<evidence type="ECO:0000256" key="3">
    <source>
        <dbReference type="ARBA" id="ARBA00023163"/>
    </source>
</evidence>
<organism evidence="5 6">
    <name type="scientific">Chitinophaga rupis</name>
    <dbReference type="NCBI Taxonomy" id="573321"/>
    <lineage>
        <taxon>Bacteria</taxon>
        <taxon>Pseudomonadati</taxon>
        <taxon>Bacteroidota</taxon>
        <taxon>Chitinophagia</taxon>
        <taxon>Chitinophagales</taxon>
        <taxon>Chitinophagaceae</taxon>
        <taxon>Chitinophaga</taxon>
    </lineage>
</organism>